<dbReference type="AlphaFoldDB" id="A0A9P1DRH7"/>
<evidence type="ECO:0000313" key="1">
    <source>
        <dbReference type="EMBL" id="CAI4014177.1"/>
    </source>
</evidence>
<keyword evidence="3" id="KW-1185">Reference proteome</keyword>
<dbReference type="EMBL" id="CAMXCT020006223">
    <property type="protein sequence ID" value="CAL1167552.1"/>
    <property type="molecule type" value="Genomic_DNA"/>
</dbReference>
<protein>
    <submittedName>
        <fullName evidence="1">Uncharacterized protein</fullName>
    </submittedName>
</protein>
<dbReference type="EMBL" id="CAMXCT010006223">
    <property type="protein sequence ID" value="CAI4014177.1"/>
    <property type="molecule type" value="Genomic_DNA"/>
</dbReference>
<proteinExistence type="predicted"/>
<dbReference type="Proteomes" id="UP001152797">
    <property type="component" value="Unassembled WGS sequence"/>
</dbReference>
<gene>
    <name evidence="1" type="ORF">C1SCF055_LOCUS39095</name>
</gene>
<evidence type="ECO:0000313" key="3">
    <source>
        <dbReference type="Proteomes" id="UP001152797"/>
    </source>
</evidence>
<name>A0A9P1DRH7_9DINO</name>
<reference evidence="1" key="1">
    <citation type="submission" date="2022-10" db="EMBL/GenBank/DDBJ databases">
        <authorList>
            <person name="Chen Y."/>
            <person name="Dougan E. K."/>
            <person name="Chan C."/>
            <person name="Rhodes N."/>
            <person name="Thang M."/>
        </authorList>
    </citation>
    <scope>NUCLEOTIDE SEQUENCE</scope>
</reference>
<reference evidence="2 3" key="2">
    <citation type="submission" date="2024-05" db="EMBL/GenBank/DDBJ databases">
        <authorList>
            <person name="Chen Y."/>
            <person name="Shah S."/>
            <person name="Dougan E. K."/>
            <person name="Thang M."/>
            <person name="Chan C."/>
        </authorList>
    </citation>
    <scope>NUCLEOTIDE SEQUENCE [LARGE SCALE GENOMIC DNA]</scope>
</reference>
<accession>A0A9P1DRH7</accession>
<comment type="caution">
    <text evidence="1">The sequence shown here is derived from an EMBL/GenBank/DDBJ whole genome shotgun (WGS) entry which is preliminary data.</text>
</comment>
<evidence type="ECO:0000313" key="2">
    <source>
        <dbReference type="EMBL" id="CAL4801489.1"/>
    </source>
</evidence>
<organism evidence="1">
    <name type="scientific">Cladocopium goreaui</name>
    <dbReference type="NCBI Taxonomy" id="2562237"/>
    <lineage>
        <taxon>Eukaryota</taxon>
        <taxon>Sar</taxon>
        <taxon>Alveolata</taxon>
        <taxon>Dinophyceae</taxon>
        <taxon>Suessiales</taxon>
        <taxon>Symbiodiniaceae</taxon>
        <taxon>Cladocopium</taxon>
    </lineage>
</organism>
<dbReference type="EMBL" id="CAMXCT030006223">
    <property type="protein sequence ID" value="CAL4801489.1"/>
    <property type="molecule type" value="Genomic_DNA"/>
</dbReference>
<sequence length="138" mass="15354">MGQGLDVLRACYQREDRSASLCCGRRPWRPASAAGRLPPAVRQSWSPGLAHDDGLLERTGPVQHSTTLLGHHIDWPLSRAERLHLLIGLYQDEEKPANARAATIEDSDLQLLSDQIAHLSELVESSRREQMMMASCSM</sequence>